<evidence type="ECO:0000256" key="4">
    <source>
        <dbReference type="ARBA" id="ARBA00022989"/>
    </source>
</evidence>
<feature type="transmembrane region" description="Helical" evidence="6">
    <location>
        <begin position="48"/>
        <end position="65"/>
    </location>
</feature>
<dbReference type="GO" id="GO:0032259">
    <property type="term" value="P:methylation"/>
    <property type="evidence" value="ECO:0007669"/>
    <property type="project" value="UniProtKB-KW"/>
</dbReference>
<dbReference type="EMBL" id="CP033893">
    <property type="protein sequence ID" value="QDL33476.1"/>
    <property type="molecule type" value="Genomic_DNA"/>
</dbReference>
<accession>A0A515CZ94</accession>
<protein>
    <submittedName>
        <fullName evidence="7">Isoprenylcysteine carboxylmethyltransferase family protein</fullName>
    </submittedName>
</protein>
<keyword evidence="7" id="KW-0489">Methyltransferase</keyword>
<dbReference type="GO" id="GO:0016020">
    <property type="term" value="C:membrane"/>
    <property type="evidence" value="ECO:0007669"/>
    <property type="project" value="UniProtKB-SubCell"/>
</dbReference>
<dbReference type="InterPro" id="IPR033580">
    <property type="entry name" value="Nurim-like"/>
</dbReference>
<keyword evidence="7" id="KW-0808">Transferase</keyword>
<evidence type="ECO:0000256" key="6">
    <source>
        <dbReference type="SAM" id="Phobius"/>
    </source>
</evidence>
<feature type="transmembrane region" description="Helical" evidence="6">
    <location>
        <begin position="85"/>
        <end position="103"/>
    </location>
</feature>
<sequence>MYRTAVLLYGVVGYFLGLVGFVLLILLLNGWGLRNMVAVREDTDVRLWLVNIVLLLLFGLVHSVMAHERFKARLALSPALERSSYVLIAGASLALLALVWQPLPGVLWRLPPDSVAAWGLNGISALGWLVVFASTCMISHTDLFGLRQSWLQWRERQYTDLPFQVRGFYRLTRHPMMTGMLLAFWFTPEMTAGRLLFNSGMTLYILVGVYFEERSLLKALGADYQRYCRHVPMLLPRMGIRNKPTE</sequence>
<gene>
    <name evidence="7" type="ORF">EGO53_17465</name>
</gene>
<evidence type="ECO:0000256" key="3">
    <source>
        <dbReference type="ARBA" id="ARBA00022692"/>
    </source>
</evidence>
<reference evidence="7 8" key="1">
    <citation type="submission" date="2018-11" db="EMBL/GenBank/DDBJ databases">
        <title>The first complete genome of Serratia liquefaciens isolated from metalophyte plant revel distinctness adaptive mechanisms in an extreme habitat.</title>
        <authorList>
            <person name="Caneschi W.L."/>
            <person name="Sanchez A.B."/>
            <person name="Felestrino E.B."/>
            <person name="Assis R.A.B."/>
            <person name="Lemes C.G.C."/>
            <person name="Cordeiro I.F."/>
            <person name="Fonseca N.P."/>
            <person name="Villa M."/>
            <person name="Vieira I.T."/>
            <person name="Moraes L.A."/>
            <person name="Kamino L.H.Y."/>
            <person name="do Carmo F."/>
            <person name="Garcia C.M."/>
            <person name="Almeida N.F."/>
            <person name="Silva R.S."/>
            <person name="Ferro J.A."/>
            <person name="Ferro M.I.T."/>
            <person name="Varani A.M."/>
            <person name="Ferreira R.M."/>
            <person name="dos Santos V.L."/>
            <person name="Silva U.C."/>
            <person name="Setubal J.C."/>
            <person name="Moreira L.M."/>
        </authorList>
    </citation>
    <scope>NUCLEOTIDE SEQUENCE [LARGE SCALE GENOMIC DNA]</scope>
    <source>
        <strain evidence="7 8">FG3</strain>
    </source>
</reference>
<keyword evidence="5 6" id="KW-0472">Membrane</keyword>
<dbReference type="GO" id="GO:0008168">
    <property type="term" value="F:methyltransferase activity"/>
    <property type="evidence" value="ECO:0007669"/>
    <property type="project" value="UniProtKB-KW"/>
</dbReference>
<evidence type="ECO:0000256" key="1">
    <source>
        <dbReference type="ARBA" id="ARBA00004141"/>
    </source>
</evidence>
<evidence type="ECO:0000313" key="8">
    <source>
        <dbReference type="Proteomes" id="UP000317572"/>
    </source>
</evidence>
<dbReference type="PANTHER" id="PTHR31040:SF1">
    <property type="entry name" value="NURIM"/>
    <property type="match status" value="1"/>
</dbReference>
<feature type="transmembrane region" description="Helical" evidence="6">
    <location>
        <begin position="7"/>
        <end position="28"/>
    </location>
</feature>
<dbReference type="STRING" id="614.XJ20_18265"/>
<organism evidence="7 8">
    <name type="scientific">Serratia liquefaciens</name>
    <dbReference type="NCBI Taxonomy" id="614"/>
    <lineage>
        <taxon>Bacteria</taxon>
        <taxon>Pseudomonadati</taxon>
        <taxon>Pseudomonadota</taxon>
        <taxon>Gammaproteobacteria</taxon>
        <taxon>Enterobacterales</taxon>
        <taxon>Yersiniaceae</taxon>
        <taxon>Serratia</taxon>
    </lineage>
</organism>
<evidence type="ECO:0000256" key="5">
    <source>
        <dbReference type="ARBA" id="ARBA00023136"/>
    </source>
</evidence>
<dbReference type="RefSeq" id="WP_142815774.1">
    <property type="nucleotide sequence ID" value="NZ_CAMIQY010000004.1"/>
</dbReference>
<comment type="subcellular location">
    <subcellularLocation>
        <location evidence="1">Membrane</location>
        <topology evidence="1">Multi-pass membrane protein</topology>
    </subcellularLocation>
</comment>
<dbReference type="Gene3D" id="1.20.120.1630">
    <property type="match status" value="1"/>
</dbReference>
<feature type="transmembrane region" description="Helical" evidence="6">
    <location>
        <begin position="192"/>
        <end position="211"/>
    </location>
</feature>
<evidence type="ECO:0000313" key="7">
    <source>
        <dbReference type="EMBL" id="QDL33476.1"/>
    </source>
</evidence>
<dbReference type="Proteomes" id="UP000317572">
    <property type="component" value="Chromosome"/>
</dbReference>
<dbReference type="PANTHER" id="PTHR31040">
    <property type="entry name" value="NURIM"/>
    <property type="match status" value="1"/>
</dbReference>
<keyword evidence="3 6" id="KW-0812">Transmembrane</keyword>
<proteinExistence type="inferred from homology"/>
<evidence type="ECO:0000256" key="2">
    <source>
        <dbReference type="ARBA" id="ARBA00010631"/>
    </source>
</evidence>
<name>A0A515CZ94_SERLI</name>
<feature type="transmembrane region" description="Helical" evidence="6">
    <location>
        <begin position="123"/>
        <end position="146"/>
    </location>
</feature>
<keyword evidence="4 6" id="KW-1133">Transmembrane helix</keyword>
<comment type="similarity">
    <text evidence="2">Belongs to the nurim family.</text>
</comment>
<dbReference type="AlphaFoldDB" id="A0A515CZ94"/>